<protein>
    <submittedName>
        <fullName evidence="6">Branched-chain amino acid ABC transporter substrate-binding protein</fullName>
    </submittedName>
</protein>
<accession>A0A418VTR9</accession>
<proteinExistence type="inferred from homology"/>
<comment type="similarity">
    <text evidence="1">Belongs to the leucine-binding protein family.</text>
</comment>
<dbReference type="SUPFAM" id="SSF53822">
    <property type="entry name" value="Periplasmic binding protein-like I"/>
    <property type="match status" value="1"/>
</dbReference>
<comment type="caution">
    <text evidence="6">The sequence shown here is derived from an EMBL/GenBank/DDBJ whole genome shotgun (WGS) entry which is preliminary data.</text>
</comment>
<feature type="domain" description="Leucine-binding protein" evidence="5">
    <location>
        <begin position="51"/>
        <end position="202"/>
    </location>
</feature>
<dbReference type="OrthoDB" id="5341635at2"/>
<keyword evidence="3" id="KW-0813">Transport</keyword>
<evidence type="ECO:0000259" key="5">
    <source>
        <dbReference type="Pfam" id="PF13458"/>
    </source>
</evidence>
<dbReference type="Pfam" id="PF13458">
    <property type="entry name" value="Peripla_BP_6"/>
    <property type="match status" value="1"/>
</dbReference>
<dbReference type="RefSeq" id="WP_119782604.1">
    <property type="nucleotide sequence ID" value="NZ_QYUK01000016.1"/>
</dbReference>
<evidence type="ECO:0000256" key="2">
    <source>
        <dbReference type="ARBA" id="ARBA00022729"/>
    </source>
</evidence>
<keyword evidence="7" id="KW-1185">Reference proteome</keyword>
<dbReference type="InterPro" id="IPR028081">
    <property type="entry name" value="Leu-bd"/>
</dbReference>
<evidence type="ECO:0000256" key="3">
    <source>
        <dbReference type="ARBA" id="ARBA00022970"/>
    </source>
</evidence>
<sequence length="395" mass="42899">MFRYLVALMLVVAGPAVAGPGIEIEIVHVTRDEPPATPFSFTEPVPQGEGLQGARLGLADDNAGGRFRGQAYRLREITIPRDAPVAGAPDLAQAIAGPGRLIVADVETADLEALLALPGADQALVFNARTTDDRLRRDGCRANLFHTMISRAMRADALAQYLVRQDWKRWFLVVGPGEADHALADAVRRSAARFGAEIVLEKPWTYEVGHRRTDSGVSNAREEIRPLTRADDYDVLIVADEADDFGEYLPYRTVLARPVAGTHGLVPVAWSRANEQWGATQLQRRFEKQAGRPMTARDYANWLALRAIAEAVTKAGSADAAGVRAALLDPGFAMAAFKGTPVSFRPWDRQMRQPVLLATPRVLVSVAPEDGFLHQVTPLDTLGDDAPETACPQNG</sequence>
<dbReference type="Proteomes" id="UP000284605">
    <property type="component" value="Unassembled WGS sequence"/>
</dbReference>
<name>A0A418VTR9_9PROT</name>
<dbReference type="AlphaFoldDB" id="A0A418VTR9"/>
<keyword evidence="2 4" id="KW-0732">Signal</keyword>
<evidence type="ECO:0000313" key="7">
    <source>
        <dbReference type="Proteomes" id="UP000284605"/>
    </source>
</evidence>
<evidence type="ECO:0000313" key="6">
    <source>
        <dbReference type="EMBL" id="RJF80553.1"/>
    </source>
</evidence>
<dbReference type="EMBL" id="QYUK01000016">
    <property type="protein sequence ID" value="RJF80553.1"/>
    <property type="molecule type" value="Genomic_DNA"/>
</dbReference>
<organism evidence="6 7">
    <name type="scientific">Oleomonas cavernae</name>
    <dbReference type="NCBI Taxonomy" id="2320859"/>
    <lineage>
        <taxon>Bacteria</taxon>
        <taxon>Pseudomonadati</taxon>
        <taxon>Pseudomonadota</taxon>
        <taxon>Alphaproteobacteria</taxon>
        <taxon>Acetobacterales</taxon>
        <taxon>Acetobacteraceae</taxon>
        <taxon>Oleomonas</taxon>
    </lineage>
</organism>
<dbReference type="GO" id="GO:0006865">
    <property type="term" value="P:amino acid transport"/>
    <property type="evidence" value="ECO:0007669"/>
    <property type="project" value="UniProtKB-KW"/>
</dbReference>
<dbReference type="InterPro" id="IPR022478">
    <property type="entry name" value="ABC_transptr_sub-bd_PQQ"/>
</dbReference>
<evidence type="ECO:0000256" key="1">
    <source>
        <dbReference type="ARBA" id="ARBA00010062"/>
    </source>
</evidence>
<feature type="signal peptide" evidence="4">
    <location>
        <begin position="1"/>
        <end position="18"/>
    </location>
</feature>
<dbReference type="InterPro" id="IPR028082">
    <property type="entry name" value="Peripla_BP_I"/>
</dbReference>
<dbReference type="Gene3D" id="3.40.50.2300">
    <property type="match status" value="3"/>
</dbReference>
<feature type="chain" id="PRO_5019534024" evidence="4">
    <location>
        <begin position="19"/>
        <end position="395"/>
    </location>
</feature>
<evidence type="ECO:0000256" key="4">
    <source>
        <dbReference type="SAM" id="SignalP"/>
    </source>
</evidence>
<reference evidence="6 7" key="1">
    <citation type="submission" date="2018-09" db="EMBL/GenBank/DDBJ databases">
        <authorList>
            <person name="Zhu H."/>
        </authorList>
    </citation>
    <scope>NUCLEOTIDE SEQUENCE [LARGE SCALE GENOMIC DNA]</scope>
    <source>
        <strain evidence="6 7">K1W22B-8</strain>
    </source>
</reference>
<dbReference type="NCBIfam" id="TIGR03863">
    <property type="entry name" value="PQQ_ABC_bind"/>
    <property type="match status" value="1"/>
</dbReference>
<dbReference type="CDD" id="cd06268">
    <property type="entry name" value="PBP1_ABC_transporter_LIVBP-like"/>
    <property type="match status" value="1"/>
</dbReference>
<dbReference type="InterPro" id="IPR051010">
    <property type="entry name" value="BCAA_transport"/>
</dbReference>
<dbReference type="PANTHER" id="PTHR30483:SF6">
    <property type="entry name" value="PERIPLASMIC BINDING PROTEIN OF ABC TRANSPORTER FOR NATURAL AMINO ACIDS"/>
    <property type="match status" value="1"/>
</dbReference>
<dbReference type="PANTHER" id="PTHR30483">
    <property type="entry name" value="LEUCINE-SPECIFIC-BINDING PROTEIN"/>
    <property type="match status" value="1"/>
</dbReference>
<keyword evidence="3" id="KW-0029">Amino-acid transport</keyword>
<gene>
    <name evidence="6" type="ORF">D3874_25860</name>
</gene>